<dbReference type="Gene3D" id="2.40.10.10">
    <property type="entry name" value="Trypsin-like serine proteases"/>
    <property type="match status" value="1"/>
</dbReference>
<accession>A0A4S4M650</accession>
<evidence type="ECO:0000313" key="2">
    <source>
        <dbReference type="Proteomes" id="UP000310158"/>
    </source>
</evidence>
<dbReference type="OrthoDB" id="5424209at2759"/>
<dbReference type="SUPFAM" id="SSF50494">
    <property type="entry name" value="Trypsin-like serine proteases"/>
    <property type="match status" value="1"/>
</dbReference>
<keyword evidence="2" id="KW-1185">Reference proteome</keyword>
<gene>
    <name evidence="1" type="ORF">EW146_g2669</name>
</gene>
<proteinExistence type="predicted"/>
<reference evidence="1 2" key="1">
    <citation type="submission" date="2019-02" db="EMBL/GenBank/DDBJ databases">
        <title>Genome sequencing of the rare red list fungi Bondarzewia mesenterica.</title>
        <authorList>
            <person name="Buettner E."/>
            <person name="Kellner H."/>
        </authorList>
    </citation>
    <scope>NUCLEOTIDE SEQUENCE [LARGE SCALE GENOMIC DNA]</scope>
    <source>
        <strain evidence="1 2">DSM 108281</strain>
    </source>
</reference>
<dbReference type="Proteomes" id="UP000310158">
    <property type="component" value="Unassembled WGS sequence"/>
</dbReference>
<dbReference type="InterPro" id="IPR043504">
    <property type="entry name" value="Peptidase_S1_PA_chymotrypsin"/>
</dbReference>
<name>A0A4S4M650_9AGAM</name>
<evidence type="ECO:0000313" key="1">
    <source>
        <dbReference type="EMBL" id="THH18300.1"/>
    </source>
</evidence>
<comment type="caution">
    <text evidence="1">The sequence shown here is derived from an EMBL/GenBank/DDBJ whole genome shotgun (WGS) entry which is preliminary data.</text>
</comment>
<evidence type="ECO:0008006" key="3">
    <source>
        <dbReference type="Google" id="ProtNLM"/>
    </source>
</evidence>
<organism evidence="1 2">
    <name type="scientific">Bondarzewia mesenterica</name>
    <dbReference type="NCBI Taxonomy" id="1095465"/>
    <lineage>
        <taxon>Eukaryota</taxon>
        <taxon>Fungi</taxon>
        <taxon>Dikarya</taxon>
        <taxon>Basidiomycota</taxon>
        <taxon>Agaricomycotina</taxon>
        <taxon>Agaricomycetes</taxon>
        <taxon>Russulales</taxon>
        <taxon>Bondarzewiaceae</taxon>
        <taxon>Bondarzewia</taxon>
    </lineage>
</organism>
<sequence length="248" mass="27800">MLCEVFADVERQLEYAKQKDEEDIEVEQNQVLSQLEVARKVIGALEKFHTDTSRGWKKWENCILGYVILSPLIGFNVGEEGFTENWAVIEIDDFKVDLTNFVENIIDLGITIPVDKFTAYREMWKPSPKTLDHDNNSCIMVIKRGNASDLTIRCLNTIRLITRVYLKSQPGQMSKEVIILSRNSKSGAFSRPGDSGSAVIDGKGRLAGLLTGGAGDTEVSDCTYLTSINFLFKCILEYSLKANLYPSL</sequence>
<dbReference type="AlphaFoldDB" id="A0A4S4M650"/>
<dbReference type="InterPro" id="IPR009003">
    <property type="entry name" value="Peptidase_S1_PA"/>
</dbReference>
<protein>
    <recommendedName>
        <fullName evidence="3">Peptidase S1 domain-containing protein</fullName>
    </recommendedName>
</protein>
<dbReference type="EMBL" id="SGPL01000080">
    <property type="protein sequence ID" value="THH18300.1"/>
    <property type="molecule type" value="Genomic_DNA"/>
</dbReference>